<accession>A0AAV7RXU9</accession>
<feature type="region of interest" description="Disordered" evidence="1">
    <location>
        <begin position="90"/>
        <end position="175"/>
    </location>
</feature>
<comment type="caution">
    <text evidence="2">The sequence shown here is derived from an EMBL/GenBank/DDBJ whole genome shotgun (WGS) entry which is preliminary data.</text>
</comment>
<evidence type="ECO:0000313" key="2">
    <source>
        <dbReference type="EMBL" id="KAJ1156482.1"/>
    </source>
</evidence>
<dbReference type="AlphaFoldDB" id="A0AAV7RXU9"/>
<name>A0AAV7RXU9_PLEWA</name>
<dbReference type="Proteomes" id="UP001066276">
    <property type="component" value="Chromosome 5"/>
</dbReference>
<gene>
    <name evidence="2" type="ORF">NDU88_009201</name>
</gene>
<feature type="compositionally biased region" description="Basic and acidic residues" evidence="1">
    <location>
        <begin position="33"/>
        <end position="49"/>
    </location>
</feature>
<evidence type="ECO:0000256" key="1">
    <source>
        <dbReference type="SAM" id="MobiDB-lite"/>
    </source>
</evidence>
<keyword evidence="3" id="KW-1185">Reference proteome</keyword>
<organism evidence="2 3">
    <name type="scientific">Pleurodeles waltl</name>
    <name type="common">Iberian ribbed newt</name>
    <dbReference type="NCBI Taxonomy" id="8319"/>
    <lineage>
        <taxon>Eukaryota</taxon>
        <taxon>Metazoa</taxon>
        <taxon>Chordata</taxon>
        <taxon>Craniata</taxon>
        <taxon>Vertebrata</taxon>
        <taxon>Euteleostomi</taxon>
        <taxon>Amphibia</taxon>
        <taxon>Batrachia</taxon>
        <taxon>Caudata</taxon>
        <taxon>Salamandroidea</taxon>
        <taxon>Salamandridae</taxon>
        <taxon>Pleurodelinae</taxon>
        <taxon>Pleurodeles</taxon>
    </lineage>
</organism>
<protein>
    <submittedName>
        <fullName evidence="2">Uncharacterized protein</fullName>
    </submittedName>
</protein>
<reference evidence="2" key="1">
    <citation type="journal article" date="2022" name="bioRxiv">
        <title>Sequencing and chromosome-scale assembly of the giantPleurodeles waltlgenome.</title>
        <authorList>
            <person name="Brown T."/>
            <person name="Elewa A."/>
            <person name="Iarovenko S."/>
            <person name="Subramanian E."/>
            <person name="Araus A.J."/>
            <person name="Petzold A."/>
            <person name="Susuki M."/>
            <person name="Suzuki K.-i.T."/>
            <person name="Hayashi T."/>
            <person name="Toyoda A."/>
            <person name="Oliveira C."/>
            <person name="Osipova E."/>
            <person name="Leigh N.D."/>
            <person name="Simon A."/>
            <person name="Yun M.H."/>
        </authorList>
    </citation>
    <scope>NUCLEOTIDE SEQUENCE</scope>
    <source>
        <strain evidence="2">20211129_DDA</strain>
        <tissue evidence="2">Liver</tissue>
    </source>
</reference>
<sequence length="222" mass="23826">MPGRRCDRSAGSVICSRIRERTGTSAQFAMDAEASRDDSRPLKEDRPRVASEASAPSGRNWAERGTAEPRGPSVRRISFLLLSRRIGVRPPVAAPQRGGHRRQRLTAPGTARNYDGPGHAAAPSSQEENADERLPPALSPGPGLPYHNRRRSRRGSADQRRASGDGSLPQAASAPATVVTVGPVTHWLICGVEGSSGIWYTAAASDKGPGWLCGRRLPQQKR</sequence>
<feature type="region of interest" description="Disordered" evidence="1">
    <location>
        <begin position="17"/>
        <end position="75"/>
    </location>
</feature>
<dbReference type="EMBL" id="JANPWB010000009">
    <property type="protein sequence ID" value="KAJ1156482.1"/>
    <property type="molecule type" value="Genomic_DNA"/>
</dbReference>
<proteinExistence type="predicted"/>
<evidence type="ECO:0000313" key="3">
    <source>
        <dbReference type="Proteomes" id="UP001066276"/>
    </source>
</evidence>